<sequence length="114" mass="12896">MPMLYARKALDDIALEQWGMIGRIRTRRPARICHRQASEATSPGQPKNKSQKVGVFFKAVKRGAKTPPSPRIPPRFHHQKTTSKHTVFPKLPSKTSANQQILTRPPHPKKSAEK</sequence>
<dbReference type="EMBL" id="JACHDY010000002">
    <property type="protein sequence ID" value="MBB5317263.1"/>
    <property type="molecule type" value="Genomic_DNA"/>
</dbReference>
<comment type="caution">
    <text evidence="2">The sequence shown here is derived from an EMBL/GenBank/DDBJ whole genome shotgun (WGS) entry which is preliminary data.</text>
</comment>
<keyword evidence="3" id="KW-1185">Reference proteome</keyword>
<proteinExistence type="predicted"/>
<feature type="region of interest" description="Disordered" evidence="1">
    <location>
        <begin position="32"/>
        <end position="114"/>
    </location>
</feature>
<reference evidence="2" key="1">
    <citation type="submission" date="2020-08" db="EMBL/GenBank/DDBJ databases">
        <title>Genomic Encyclopedia of Type Strains, Phase IV (KMG-V): Genome sequencing to study the core and pangenomes of soil and plant-associated prokaryotes.</title>
        <authorList>
            <person name="Whitman W."/>
        </authorList>
    </citation>
    <scope>NUCLEOTIDE SEQUENCE [LARGE SCALE GENOMIC DNA]</scope>
    <source>
        <strain evidence="2">M8UP27</strain>
    </source>
</reference>
<accession>A0A7W8MR51</accession>
<evidence type="ECO:0000313" key="2">
    <source>
        <dbReference type="EMBL" id="MBB5317263.1"/>
    </source>
</evidence>
<dbReference type="Proteomes" id="UP000568106">
    <property type="component" value="Unassembled WGS sequence"/>
</dbReference>
<protein>
    <submittedName>
        <fullName evidence="2">Uncharacterized protein</fullName>
    </submittedName>
</protein>
<evidence type="ECO:0000256" key="1">
    <source>
        <dbReference type="SAM" id="MobiDB-lite"/>
    </source>
</evidence>
<feature type="compositionally biased region" description="Polar residues" evidence="1">
    <location>
        <begin position="38"/>
        <end position="48"/>
    </location>
</feature>
<organism evidence="2 3">
    <name type="scientific">Tunturiibacter empetritectus</name>
    <dbReference type="NCBI Taxonomy" id="3069691"/>
    <lineage>
        <taxon>Bacteria</taxon>
        <taxon>Pseudomonadati</taxon>
        <taxon>Acidobacteriota</taxon>
        <taxon>Terriglobia</taxon>
        <taxon>Terriglobales</taxon>
        <taxon>Acidobacteriaceae</taxon>
        <taxon>Tunturiibacter</taxon>
    </lineage>
</organism>
<dbReference type="AlphaFoldDB" id="A0A7W8MR51"/>
<evidence type="ECO:0000313" key="3">
    <source>
        <dbReference type="Proteomes" id="UP000568106"/>
    </source>
</evidence>
<name>A0A7W8MR51_9BACT</name>
<feature type="compositionally biased region" description="Polar residues" evidence="1">
    <location>
        <begin position="93"/>
        <end position="102"/>
    </location>
</feature>
<feature type="compositionally biased region" description="Basic residues" evidence="1">
    <location>
        <begin position="74"/>
        <end position="83"/>
    </location>
</feature>
<gene>
    <name evidence="2" type="ORF">HDF09_001932</name>
</gene>